<proteinExistence type="predicted"/>
<keyword evidence="2" id="KW-1185">Reference proteome</keyword>
<protein>
    <submittedName>
        <fullName evidence="1">Uncharacterized protein</fullName>
    </submittedName>
</protein>
<reference evidence="1 2" key="1">
    <citation type="journal article" date="2022" name="Hortic Res">
        <title>A haplotype resolved chromosomal level avocado genome allows analysis of novel avocado genes.</title>
        <authorList>
            <person name="Nath O."/>
            <person name="Fletcher S.J."/>
            <person name="Hayward A."/>
            <person name="Shaw L.M."/>
            <person name="Masouleh A.K."/>
            <person name="Furtado A."/>
            <person name="Henry R.J."/>
            <person name="Mitter N."/>
        </authorList>
    </citation>
    <scope>NUCLEOTIDE SEQUENCE [LARGE SCALE GENOMIC DNA]</scope>
    <source>
        <strain evidence="2">cv. Hass</strain>
    </source>
</reference>
<evidence type="ECO:0000313" key="2">
    <source>
        <dbReference type="Proteomes" id="UP001234297"/>
    </source>
</evidence>
<organism evidence="1 2">
    <name type="scientific">Persea americana</name>
    <name type="common">Avocado</name>
    <dbReference type="NCBI Taxonomy" id="3435"/>
    <lineage>
        <taxon>Eukaryota</taxon>
        <taxon>Viridiplantae</taxon>
        <taxon>Streptophyta</taxon>
        <taxon>Embryophyta</taxon>
        <taxon>Tracheophyta</taxon>
        <taxon>Spermatophyta</taxon>
        <taxon>Magnoliopsida</taxon>
        <taxon>Magnoliidae</taxon>
        <taxon>Laurales</taxon>
        <taxon>Lauraceae</taxon>
        <taxon>Persea</taxon>
    </lineage>
</organism>
<sequence>MRPGSGKGEGAGVGAVERRVLPAATIDLQSQCRFGVAGRKRSEDPDSNVTGDCCQCNVVPERNYTEFSLLKLMKKMAVAACINISRHNNEDG</sequence>
<comment type="caution">
    <text evidence="1">The sequence shown here is derived from an EMBL/GenBank/DDBJ whole genome shotgun (WGS) entry which is preliminary data.</text>
</comment>
<gene>
    <name evidence="1" type="ORF">MRB53_030734</name>
</gene>
<accession>A0ACC2KM26</accession>
<name>A0ACC2KM26_PERAE</name>
<evidence type="ECO:0000313" key="1">
    <source>
        <dbReference type="EMBL" id="KAJ8622205.1"/>
    </source>
</evidence>
<dbReference type="Proteomes" id="UP001234297">
    <property type="component" value="Chromosome 10"/>
</dbReference>
<dbReference type="EMBL" id="CM056818">
    <property type="protein sequence ID" value="KAJ8622205.1"/>
    <property type="molecule type" value="Genomic_DNA"/>
</dbReference>